<dbReference type="InterPro" id="IPR049978">
    <property type="entry name" value="SCO6880-like"/>
</dbReference>
<feature type="transmembrane region" description="Helical" evidence="1">
    <location>
        <begin position="12"/>
        <end position="35"/>
    </location>
</feature>
<dbReference type="NCBIfam" id="NF042935">
    <property type="entry name" value="SCO6880_fam"/>
    <property type="match status" value="1"/>
</dbReference>
<protein>
    <submittedName>
        <fullName evidence="2">PrgI family protein</fullName>
    </submittedName>
</protein>
<dbReference type="KEGG" id="prv:G7070_08065"/>
<evidence type="ECO:0000313" key="3">
    <source>
        <dbReference type="Proteomes" id="UP000501058"/>
    </source>
</evidence>
<dbReference type="AlphaFoldDB" id="A0A6G7Y5R6"/>
<keyword evidence="3" id="KW-1185">Reference proteome</keyword>
<dbReference type="EMBL" id="CP049865">
    <property type="protein sequence ID" value="QIK72234.1"/>
    <property type="molecule type" value="Genomic_DNA"/>
</dbReference>
<reference evidence="2 3" key="1">
    <citation type="submission" date="2020-03" db="EMBL/GenBank/DDBJ databases">
        <title>Propioniciclava sp. nov., isolated from Hydrophilus acuminatus.</title>
        <authorList>
            <person name="Hyun D.-W."/>
            <person name="Bae J.-W."/>
        </authorList>
    </citation>
    <scope>NUCLEOTIDE SEQUENCE [LARGE SCALE GENOMIC DNA]</scope>
    <source>
        <strain evidence="2 3">HDW11</strain>
    </source>
</reference>
<proteinExistence type="predicted"/>
<dbReference type="RefSeq" id="WP_166233310.1">
    <property type="nucleotide sequence ID" value="NZ_CP049865.1"/>
</dbReference>
<evidence type="ECO:0000313" key="2">
    <source>
        <dbReference type="EMBL" id="QIK72234.1"/>
    </source>
</evidence>
<feature type="transmembrane region" description="Helical" evidence="1">
    <location>
        <begin position="41"/>
        <end position="63"/>
    </location>
</feature>
<keyword evidence="1" id="KW-0472">Membrane</keyword>
<sequence>MAVYSDYAKDRIGWFFGLTGWQLGTLALTSLPVFWAINTQHWPLVGTLALGWALLAVLVVVPVRGRSATGWLLATGKYAVGTLTGWTRFRSRAAAGRAEDLAQADLPGVLAGITIHDGPPQGPTLARAAIIQDKAARTWAVTCSITHPGIGLADADSRARQGAGLADLLDVCARTELIDELLILVRTVPDDGAERDLWIRQHRRPTSPPLATQVNDDLAATLARASVRTEAFVTIVVPETRLGREAREAGGGLEGRARVLYSLMGEVEAQLRGGLNATDVTWLTSPQLALAVRTGFAPGDRAGIIEALAERETNPAVNADIPWAHAGPSGADPAPRHYSHDAWNSVSATIKLPDKGAALGALAPVLVPNEPGERRSLAVAFPLLRQTTADRQSANAEWAADMGASLRAKAGVKMRARQRADAAKTYHLDDKLARGHALTRPHAVATVTVAKTTRISEYGRKLDAAIRRAGYAPLRLDLAQDAAFAASSIPLGVSLTRRSDA</sequence>
<dbReference type="Proteomes" id="UP000501058">
    <property type="component" value="Chromosome"/>
</dbReference>
<organism evidence="2 3">
    <name type="scientific">Propioniciclava coleopterorum</name>
    <dbReference type="NCBI Taxonomy" id="2714937"/>
    <lineage>
        <taxon>Bacteria</taxon>
        <taxon>Bacillati</taxon>
        <taxon>Actinomycetota</taxon>
        <taxon>Actinomycetes</taxon>
        <taxon>Propionibacteriales</taxon>
        <taxon>Propionibacteriaceae</taxon>
        <taxon>Propioniciclava</taxon>
    </lineage>
</organism>
<keyword evidence="1" id="KW-1133">Transmembrane helix</keyword>
<name>A0A6G7Y5R6_9ACTN</name>
<accession>A0A6G7Y5R6</accession>
<gene>
    <name evidence="2" type="ORF">G7070_08065</name>
</gene>
<keyword evidence="1" id="KW-0812">Transmembrane</keyword>
<evidence type="ECO:0000256" key="1">
    <source>
        <dbReference type="SAM" id="Phobius"/>
    </source>
</evidence>